<dbReference type="GO" id="GO:0001732">
    <property type="term" value="P:formation of cytoplasmic translation initiation complex"/>
    <property type="evidence" value="ECO:0007669"/>
    <property type="project" value="UniProtKB-UniRule"/>
</dbReference>
<feature type="region of interest" description="Disordered" evidence="8">
    <location>
        <begin position="634"/>
        <end position="662"/>
    </location>
</feature>
<dbReference type="VEuPathDB" id="AmoebaDB:ACA1_233090"/>
<dbReference type="GO" id="GO:0003723">
    <property type="term" value="F:RNA binding"/>
    <property type="evidence" value="ECO:0007669"/>
    <property type="project" value="UniProtKB-UniRule"/>
</dbReference>
<comment type="function">
    <text evidence="7">Component of the eukaryotic translation initiation factor 3 (eIF-3) complex, which is involved in protein synthesis and, together with other initiation factors, stimulates binding of mRNA and methionyl-tRNAi to the 40S ribosome.</text>
</comment>
<dbReference type="GO" id="GO:0005852">
    <property type="term" value="C:eukaryotic translation initiation factor 3 complex"/>
    <property type="evidence" value="ECO:0007669"/>
    <property type="project" value="UniProtKB-UniRule"/>
</dbReference>
<comment type="similarity">
    <text evidence="6 7">Belongs to the eIF-3 subunit B family.</text>
</comment>
<evidence type="ECO:0000256" key="4">
    <source>
        <dbReference type="ARBA" id="ARBA00022884"/>
    </source>
</evidence>
<dbReference type="AlphaFoldDB" id="L8H3E1"/>
<evidence type="ECO:0000313" key="10">
    <source>
        <dbReference type="EMBL" id="ELR18941.1"/>
    </source>
</evidence>
<dbReference type="Proteomes" id="UP000011083">
    <property type="component" value="Unassembled WGS sequence"/>
</dbReference>
<dbReference type="InterPro" id="IPR034363">
    <property type="entry name" value="eIF3B_RRM"/>
</dbReference>
<feature type="domain" description="RRM" evidence="9">
    <location>
        <begin position="42"/>
        <end position="128"/>
    </location>
</feature>
<name>L8H3E1_ACACF</name>
<dbReference type="HAMAP" id="MF_03001">
    <property type="entry name" value="eIF3b"/>
    <property type="match status" value="1"/>
</dbReference>
<keyword evidence="2 6" id="KW-0963">Cytoplasm</keyword>
<feature type="compositionally biased region" description="Basic and acidic residues" evidence="8">
    <location>
        <begin position="634"/>
        <end position="651"/>
    </location>
</feature>
<evidence type="ECO:0000313" key="11">
    <source>
        <dbReference type="Proteomes" id="UP000011083"/>
    </source>
</evidence>
<evidence type="ECO:0000256" key="8">
    <source>
        <dbReference type="SAM" id="MobiDB-lite"/>
    </source>
</evidence>
<evidence type="ECO:0000256" key="2">
    <source>
        <dbReference type="ARBA" id="ARBA00022490"/>
    </source>
</evidence>
<sequence length="687" mass="79427">MTDAQVIRHRQLDEEDELDADYPDEYHVLGEAPVQLDKSFASAIIVDNLPVVGKEKFDKLLGVVTKIYSQIPGGAIVEVFMPTDEKGQTKGYAFVEFSTVEAARNAVQQTNGYKLDRAHIFRVNFFEDFQVYDKVTDAFQPIEMPAYKPKENLWWWLIEEPGQARDQYALRYSDMTEIFWNEGKKKAETHFRKKDMTETYVTWSPHGTYLGTFHRQGVILWGTEKWDKVMRFQHPGVKLLDFSPRENYLVTFSTQLAQNDNPKDPQGVIIWDVHTGLKKRGFVGSKEMTWPTFKWSHDEKYFARLSADTISVYETPSMQLLDKKSFKLPGVKDFQWSPSNNVIACYIPGQELGDKPARVMLIEIPSRNVLRSHNLFKVISAGDYLCVKVERKATKKTTTTGFELYRMREKDVPLEAVDVKGKVEAFAWEPKGDRFAVIHSTEERGSRNDISFYTTKGPETHVITTNYHLPTGGKVALLKVLEKRQANHVFWSPKGHLAVLAGFGPGGNGLLEFYNVDDLESMRTDQHSMASELQWDPSGRFVATSSTYWAHPQSDNGYVIWSFHGKRLANATKDKFFQFLWRPRPPTLLSKEKQRDIEKNLRQYAVKYRKQDLARRKVAWEAFVAKRRQERDAWHTSRQQRAAERDAEKAARAKLRGGVTSDDEEIWDEVEEEVEELLEEEVEVIDY</sequence>
<dbReference type="Pfam" id="PF08662">
    <property type="entry name" value="eIF2A"/>
    <property type="match status" value="1"/>
</dbReference>
<gene>
    <name evidence="10" type="ORF">ACA1_233090</name>
</gene>
<dbReference type="GO" id="GO:0016282">
    <property type="term" value="C:eukaryotic 43S preinitiation complex"/>
    <property type="evidence" value="ECO:0007669"/>
    <property type="project" value="UniProtKB-UniRule"/>
</dbReference>
<dbReference type="Gene3D" id="3.30.70.330">
    <property type="match status" value="1"/>
</dbReference>
<dbReference type="OMA" id="LWGGPQF"/>
<dbReference type="InterPro" id="IPR035979">
    <property type="entry name" value="RBD_domain_sf"/>
</dbReference>
<keyword evidence="4 6" id="KW-0694">RNA-binding</keyword>
<evidence type="ECO:0000256" key="3">
    <source>
        <dbReference type="ARBA" id="ARBA00022540"/>
    </source>
</evidence>
<dbReference type="GO" id="GO:0031369">
    <property type="term" value="F:translation initiation factor binding"/>
    <property type="evidence" value="ECO:0007669"/>
    <property type="project" value="InterPro"/>
</dbReference>
<dbReference type="InterPro" id="IPR000504">
    <property type="entry name" value="RRM_dom"/>
</dbReference>
<dbReference type="PANTHER" id="PTHR14068:SF0">
    <property type="entry name" value="EUKARYOTIC TRANSLATION INITIATION FACTOR 3 SUBUNIT B"/>
    <property type="match status" value="1"/>
</dbReference>
<dbReference type="PROSITE" id="PS50102">
    <property type="entry name" value="RRM"/>
    <property type="match status" value="1"/>
</dbReference>
<dbReference type="Pfam" id="PF00076">
    <property type="entry name" value="RRM_1"/>
    <property type="match status" value="1"/>
</dbReference>
<evidence type="ECO:0000256" key="5">
    <source>
        <dbReference type="ARBA" id="ARBA00022917"/>
    </source>
</evidence>
<proteinExistence type="inferred from homology"/>
<accession>L8H3E1</accession>
<evidence type="ECO:0000256" key="7">
    <source>
        <dbReference type="PIRNR" id="PIRNR036424"/>
    </source>
</evidence>
<dbReference type="InterPro" id="IPR015943">
    <property type="entry name" value="WD40/YVTN_repeat-like_dom_sf"/>
</dbReference>
<evidence type="ECO:0000259" key="9">
    <source>
        <dbReference type="PROSITE" id="PS50102"/>
    </source>
</evidence>
<dbReference type="CDD" id="cd12278">
    <property type="entry name" value="RRM_eIF3B"/>
    <property type="match status" value="1"/>
</dbReference>
<keyword evidence="3 6" id="KW-0396">Initiation factor</keyword>
<dbReference type="Gene3D" id="2.130.10.10">
    <property type="entry name" value="YVTN repeat-like/Quinoprotein amine dehydrogenase"/>
    <property type="match status" value="2"/>
</dbReference>
<organism evidence="10 11">
    <name type="scientific">Acanthamoeba castellanii (strain ATCC 30010 / Neff)</name>
    <dbReference type="NCBI Taxonomy" id="1257118"/>
    <lineage>
        <taxon>Eukaryota</taxon>
        <taxon>Amoebozoa</taxon>
        <taxon>Discosea</taxon>
        <taxon>Longamoebia</taxon>
        <taxon>Centramoebida</taxon>
        <taxon>Acanthamoebidae</taxon>
        <taxon>Acanthamoeba</taxon>
    </lineage>
</organism>
<reference evidence="10 11" key="1">
    <citation type="journal article" date="2013" name="Genome Biol.">
        <title>Genome of Acanthamoeba castellanii highlights extensive lateral gene transfer and early evolution of tyrosine kinase signaling.</title>
        <authorList>
            <person name="Clarke M."/>
            <person name="Lohan A.J."/>
            <person name="Liu B."/>
            <person name="Lagkouvardos I."/>
            <person name="Roy S."/>
            <person name="Zafar N."/>
            <person name="Bertelli C."/>
            <person name="Schilde C."/>
            <person name="Kianianmomeni A."/>
            <person name="Burglin T.R."/>
            <person name="Frech C."/>
            <person name="Turcotte B."/>
            <person name="Kopec K.O."/>
            <person name="Synnott J.M."/>
            <person name="Choo C."/>
            <person name="Paponov I."/>
            <person name="Finkler A."/>
            <person name="Soon Heng Tan C."/>
            <person name="Hutchins A.P."/>
            <person name="Weinmeier T."/>
            <person name="Rattei T."/>
            <person name="Chu J.S."/>
            <person name="Gimenez G."/>
            <person name="Irimia M."/>
            <person name="Rigden D.J."/>
            <person name="Fitzpatrick D.A."/>
            <person name="Lorenzo-Morales J."/>
            <person name="Bateman A."/>
            <person name="Chiu C.H."/>
            <person name="Tang P."/>
            <person name="Hegemann P."/>
            <person name="Fromm H."/>
            <person name="Raoult D."/>
            <person name="Greub G."/>
            <person name="Miranda-Saavedra D."/>
            <person name="Chen N."/>
            <person name="Nash P."/>
            <person name="Ginger M.L."/>
            <person name="Horn M."/>
            <person name="Schaap P."/>
            <person name="Caler L."/>
            <person name="Loftus B."/>
        </authorList>
    </citation>
    <scope>NUCLEOTIDE SEQUENCE [LARGE SCALE GENOMIC DNA]</scope>
    <source>
        <strain evidence="10 11">Neff</strain>
    </source>
</reference>
<dbReference type="SUPFAM" id="SSF54928">
    <property type="entry name" value="RNA-binding domain, RBD"/>
    <property type="match status" value="1"/>
</dbReference>
<keyword evidence="11" id="KW-1185">Reference proteome</keyword>
<evidence type="ECO:0000256" key="1">
    <source>
        <dbReference type="ARBA" id="ARBA00004496"/>
    </source>
</evidence>
<comment type="subunit">
    <text evidence="6 7">Component of the eukaryotic translation initiation factor 3 (eIF-3) complex.</text>
</comment>
<dbReference type="InterPro" id="IPR011400">
    <property type="entry name" value="EIF3B"/>
</dbReference>
<dbReference type="SUPFAM" id="SSF82171">
    <property type="entry name" value="DPP6 N-terminal domain-like"/>
    <property type="match status" value="1"/>
</dbReference>
<dbReference type="GeneID" id="14919710"/>
<dbReference type="PIRSF" id="PIRSF036424">
    <property type="entry name" value="eIF3b"/>
    <property type="match status" value="1"/>
</dbReference>
<dbReference type="PANTHER" id="PTHR14068">
    <property type="entry name" value="EUKARYOTIC TRANSLATION INITIATION FACTOR 3 EIF3 -RELATED"/>
    <property type="match status" value="1"/>
</dbReference>
<dbReference type="OrthoDB" id="10250414at2759"/>
<keyword evidence="5 6" id="KW-0648">Protein biosynthesis</keyword>
<protein>
    <recommendedName>
        <fullName evidence="6 7">Eukaryotic translation initiation factor 3 subunit B</fullName>
        <shortName evidence="6 7">eIF3b</shortName>
    </recommendedName>
    <alternativeName>
        <fullName evidence="6">Eukaryotic translation initiation factor 3 subunit 9</fullName>
    </alternativeName>
</protein>
<comment type="subcellular location">
    <subcellularLocation>
        <location evidence="1 6 7">Cytoplasm</location>
    </subcellularLocation>
</comment>
<dbReference type="GO" id="GO:0003743">
    <property type="term" value="F:translation initiation factor activity"/>
    <property type="evidence" value="ECO:0007669"/>
    <property type="project" value="UniProtKB-UniRule"/>
</dbReference>
<dbReference type="KEGG" id="acan:ACA1_233090"/>
<dbReference type="STRING" id="1257118.L8H3E1"/>
<dbReference type="FunFam" id="3.30.70.330:FF:000235">
    <property type="entry name" value="Eukaryotic translation initiation factor 3 subunit B"/>
    <property type="match status" value="1"/>
</dbReference>
<dbReference type="InterPro" id="IPR012677">
    <property type="entry name" value="Nucleotide-bd_a/b_plait_sf"/>
</dbReference>
<dbReference type="EMBL" id="KB007939">
    <property type="protein sequence ID" value="ELR18941.1"/>
    <property type="molecule type" value="Genomic_DNA"/>
</dbReference>
<evidence type="ECO:0000256" key="6">
    <source>
        <dbReference type="HAMAP-Rule" id="MF_03001"/>
    </source>
</evidence>
<dbReference type="RefSeq" id="XP_004341005.1">
    <property type="nucleotide sequence ID" value="XM_004340957.1"/>
</dbReference>
<dbReference type="GO" id="GO:0033290">
    <property type="term" value="C:eukaryotic 48S preinitiation complex"/>
    <property type="evidence" value="ECO:0007669"/>
    <property type="project" value="UniProtKB-UniRule"/>
</dbReference>
<dbReference type="SMART" id="SM00360">
    <property type="entry name" value="RRM"/>
    <property type="match status" value="1"/>
</dbReference>
<dbReference type="InterPro" id="IPR013979">
    <property type="entry name" value="TIF_beta_prop-like"/>
</dbReference>
<comment type="function">
    <text evidence="6">RNA-binding component of the eukaryotic translation initiation factor 3 (eIF-3) complex, which is involved in protein synthesis of a specialized repertoire of mRNAs and, together with other initiation factors, stimulates binding of mRNA and methionyl-tRNAi to the 40S ribosome. The eIF-3 complex specifically targets and initiates translation of a subset of mRNAs involved in cell proliferation.</text>
</comment>